<protein>
    <recommendedName>
        <fullName evidence="1">F-box domain-containing protein</fullName>
    </recommendedName>
</protein>
<feature type="domain" description="F-box" evidence="1">
    <location>
        <begin position="15"/>
        <end position="61"/>
    </location>
</feature>
<reference evidence="3" key="1">
    <citation type="submission" date="2024-06" db="EMBL/GenBank/DDBJ databases">
        <authorList>
            <person name="Ryan C."/>
        </authorList>
    </citation>
    <scope>NUCLEOTIDE SEQUENCE [LARGE SCALE GENOMIC DNA]</scope>
</reference>
<accession>A0ABC9BJY0</accession>
<dbReference type="SMART" id="SM00256">
    <property type="entry name" value="FBOX"/>
    <property type="match status" value="1"/>
</dbReference>
<organism evidence="2 3">
    <name type="scientific">Urochloa decumbens</name>
    <dbReference type="NCBI Taxonomy" id="240449"/>
    <lineage>
        <taxon>Eukaryota</taxon>
        <taxon>Viridiplantae</taxon>
        <taxon>Streptophyta</taxon>
        <taxon>Embryophyta</taxon>
        <taxon>Tracheophyta</taxon>
        <taxon>Spermatophyta</taxon>
        <taxon>Magnoliopsida</taxon>
        <taxon>Liliopsida</taxon>
        <taxon>Poales</taxon>
        <taxon>Poaceae</taxon>
        <taxon>PACMAD clade</taxon>
        <taxon>Panicoideae</taxon>
        <taxon>Panicodae</taxon>
        <taxon>Paniceae</taxon>
        <taxon>Melinidinae</taxon>
        <taxon>Urochloa</taxon>
    </lineage>
</organism>
<dbReference type="CDD" id="cd22157">
    <property type="entry name" value="F-box_AtFBW1-like"/>
    <property type="match status" value="1"/>
</dbReference>
<dbReference type="NCBIfam" id="TIGR01640">
    <property type="entry name" value="F_box_assoc_1"/>
    <property type="match status" value="1"/>
</dbReference>
<dbReference type="InterPro" id="IPR013187">
    <property type="entry name" value="F-box-assoc_dom_typ3"/>
</dbReference>
<evidence type="ECO:0000313" key="3">
    <source>
        <dbReference type="Proteomes" id="UP001497457"/>
    </source>
</evidence>
<keyword evidence="3" id="KW-1185">Reference proteome</keyword>
<dbReference type="PANTHER" id="PTHR31111:SF133">
    <property type="entry name" value="OS07G0196600 PROTEIN"/>
    <property type="match status" value="1"/>
</dbReference>
<dbReference type="InterPro" id="IPR001810">
    <property type="entry name" value="F-box_dom"/>
</dbReference>
<evidence type="ECO:0000313" key="2">
    <source>
        <dbReference type="EMBL" id="CAL5002382.1"/>
    </source>
</evidence>
<gene>
    <name evidence="2" type="ORF">URODEC1_LOCUS65925</name>
</gene>
<proteinExistence type="predicted"/>
<dbReference type="Proteomes" id="UP001497457">
    <property type="component" value="Chromosome 26rd"/>
</dbReference>
<dbReference type="InterPro" id="IPR036047">
    <property type="entry name" value="F-box-like_dom_sf"/>
</dbReference>
<dbReference type="PROSITE" id="PS50181">
    <property type="entry name" value="FBOX"/>
    <property type="match status" value="1"/>
</dbReference>
<dbReference type="InterPro" id="IPR017451">
    <property type="entry name" value="F-box-assoc_interact_dom"/>
</dbReference>
<dbReference type="AlphaFoldDB" id="A0ABC9BJY0"/>
<dbReference type="InterPro" id="IPR011043">
    <property type="entry name" value="Gal_Oxase/kelch_b-propeller"/>
</dbReference>
<name>A0ABC9BJY0_9POAL</name>
<reference evidence="2 3" key="2">
    <citation type="submission" date="2024-10" db="EMBL/GenBank/DDBJ databases">
        <authorList>
            <person name="Ryan C."/>
        </authorList>
    </citation>
    <scope>NUCLEOTIDE SEQUENCE [LARGE SCALE GENOMIC DNA]</scope>
</reference>
<sequence length="411" mass="46347">MELPPDQHSRHDTCADNVLPLPFDAVNEILLRVPAKDLCRLRTVSQSWLSFLSNQRFIAEHKARHPGTHIVVGYNTALQEDRILYDICDLSGHIVKRVRATGNQNELEWVMYTQPDLICIMKWTDMSIRLLNLATGVVYALPTSLAQEHAVYQQDVYNYCFTAAFGQVASTGVYKVLRVIVILENGPLEQLYEVFTLDDSNHGRWRAKQVPPYQVELDCRDNVVINGIVYFFLSYDVDEHKRRLASFNLETEEWSVSIPGPLASLDDEDDAGVLYYDIHWSFQLTIGALGGSLVMACHPICSTPSSLDLWFLVDFEKGLWVKQYSIELSFRYPAYSIHPFLVLNDGRMVFIIDTINSGGLFKIYNPETKTSEDVMEMGYGVAFGLYTGSLLSLANSASAANENTTGFAEGP</sequence>
<evidence type="ECO:0000259" key="1">
    <source>
        <dbReference type="PROSITE" id="PS50181"/>
    </source>
</evidence>
<dbReference type="PANTHER" id="PTHR31111">
    <property type="entry name" value="BNAA05G37150D PROTEIN-RELATED"/>
    <property type="match status" value="1"/>
</dbReference>
<dbReference type="Pfam" id="PF08268">
    <property type="entry name" value="FBA_3"/>
    <property type="match status" value="1"/>
</dbReference>
<dbReference type="SUPFAM" id="SSF50965">
    <property type="entry name" value="Galactose oxidase, central domain"/>
    <property type="match status" value="1"/>
</dbReference>
<dbReference type="Pfam" id="PF00646">
    <property type="entry name" value="F-box"/>
    <property type="match status" value="1"/>
</dbReference>
<dbReference type="SUPFAM" id="SSF81383">
    <property type="entry name" value="F-box domain"/>
    <property type="match status" value="1"/>
</dbReference>
<dbReference type="EMBL" id="OZ075136">
    <property type="protein sequence ID" value="CAL5002382.1"/>
    <property type="molecule type" value="Genomic_DNA"/>
</dbReference>